<evidence type="ECO:0000313" key="2">
    <source>
        <dbReference type="Proteomes" id="UP000237000"/>
    </source>
</evidence>
<reference evidence="2" key="1">
    <citation type="submission" date="2016-06" db="EMBL/GenBank/DDBJ databases">
        <title>Parallel loss of symbiosis genes in relatives of nitrogen-fixing non-legume Parasponia.</title>
        <authorList>
            <person name="Van Velzen R."/>
            <person name="Holmer R."/>
            <person name="Bu F."/>
            <person name="Rutten L."/>
            <person name="Van Zeijl A."/>
            <person name="Liu W."/>
            <person name="Santuari L."/>
            <person name="Cao Q."/>
            <person name="Sharma T."/>
            <person name="Shen D."/>
            <person name="Roswanjaya Y."/>
            <person name="Wardhani T."/>
            <person name="Kalhor M.S."/>
            <person name="Jansen J."/>
            <person name="Van den Hoogen J."/>
            <person name="Gungor B."/>
            <person name="Hartog M."/>
            <person name="Hontelez J."/>
            <person name="Verver J."/>
            <person name="Yang W.-C."/>
            <person name="Schijlen E."/>
            <person name="Repin R."/>
            <person name="Schilthuizen M."/>
            <person name="Schranz E."/>
            <person name="Heidstra R."/>
            <person name="Miyata K."/>
            <person name="Fedorova E."/>
            <person name="Kohlen W."/>
            <person name="Bisseling T."/>
            <person name="Smit S."/>
            <person name="Geurts R."/>
        </authorList>
    </citation>
    <scope>NUCLEOTIDE SEQUENCE [LARGE SCALE GENOMIC DNA]</scope>
    <source>
        <strain evidence="2">cv. RG33-2</strain>
    </source>
</reference>
<dbReference type="Proteomes" id="UP000237000">
    <property type="component" value="Unassembled WGS sequence"/>
</dbReference>
<accession>A0A2P5DUG4</accession>
<dbReference type="EMBL" id="JXTC01000248">
    <property type="protein sequence ID" value="PON76941.1"/>
    <property type="molecule type" value="Genomic_DNA"/>
</dbReference>
<gene>
    <name evidence="1" type="ORF">TorRG33x02_241260</name>
</gene>
<name>A0A2P5DUG4_TREOI</name>
<dbReference type="OrthoDB" id="1750606at2759"/>
<dbReference type="InParanoid" id="A0A2P5DUG4"/>
<comment type="caution">
    <text evidence="1">The sequence shown here is derived from an EMBL/GenBank/DDBJ whole genome shotgun (WGS) entry which is preliminary data.</text>
</comment>
<keyword evidence="2" id="KW-1185">Reference proteome</keyword>
<evidence type="ECO:0000313" key="1">
    <source>
        <dbReference type="EMBL" id="PON76941.1"/>
    </source>
</evidence>
<organism evidence="1 2">
    <name type="scientific">Trema orientale</name>
    <name type="common">Charcoal tree</name>
    <name type="synonym">Celtis orientalis</name>
    <dbReference type="NCBI Taxonomy" id="63057"/>
    <lineage>
        <taxon>Eukaryota</taxon>
        <taxon>Viridiplantae</taxon>
        <taxon>Streptophyta</taxon>
        <taxon>Embryophyta</taxon>
        <taxon>Tracheophyta</taxon>
        <taxon>Spermatophyta</taxon>
        <taxon>Magnoliopsida</taxon>
        <taxon>eudicotyledons</taxon>
        <taxon>Gunneridae</taxon>
        <taxon>Pentapetalae</taxon>
        <taxon>rosids</taxon>
        <taxon>fabids</taxon>
        <taxon>Rosales</taxon>
        <taxon>Cannabaceae</taxon>
        <taxon>Trema</taxon>
    </lineage>
</organism>
<sequence>MDLDEISKLCSSLKLDESDGPMVRMGKSLYEIRKDKMLLCLVGKVFGNKLINREGLEGAMTAAWRLPH</sequence>
<protein>
    <submittedName>
        <fullName evidence="1">Uncharacterized protein</fullName>
    </submittedName>
</protein>
<dbReference type="AlphaFoldDB" id="A0A2P5DUG4"/>
<proteinExistence type="predicted"/>